<reference evidence="2" key="1">
    <citation type="submission" date="2023-10" db="EMBL/GenBank/DDBJ databases">
        <title>Chromosome-level genome of the transformable northern wattle, Acacia crassicarpa.</title>
        <authorList>
            <person name="Massaro I."/>
            <person name="Sinha N.R."/>
            <person name="Poethig S."/>
            <person name="Leichty A.R."/>
        </authorList>
    </citation>
    <scope>NUCLEOTIDE SEQUENCE</scope>
    <source>
        <strain evidence="2">Acra3RX</strain>
        <tissue evidence="2">Leaf</tissue>
    </source>
</reference>
<dbReference type="InterPro" id="IPR001810">
    <property type="entry name" value="F-box_dom"/>
</dbReference>
<dbReference type="SUPFAM" id="SSF81383">
    <property type="entry name" value="F-box domain"/>
    <property type="match status" value="1"/>
</dbReference>
<feature type="domain" description="F-box" evidence="1">
    <location>
        <begin position="7"/>
        <end position="58"/>
    </location>
</feature>
<dbReference type="PANTHER" id="PTHR31672:SF13">
    <property type="entry name" value="F-BOX PROTEIN CPR30-LIKE"/>
    <property type="match status" value="1"/>
</dbReference>
<name>A0AAE1IRR3_9FABA</name>
<dbReference type="Pfam" id="PF00646">
    <property type="entry name" value="F-box"/>
    <property type="match status" value="1"/>
</dbReference>
<dbReference type="Gene3D" id="1.20.1280.50">
    <property type="match status" value="1"/>
</dbReference>
<dbReference type="PROSITE" id="PS50181">
    <property type="entry name" value="FBOX"/>
    <property type="match status" value="1"/>
</dbReference>
<gene>
    <name evidence="2" type="ORF">QN277_009194</name>
</gene>
<dbReference type="Proteomes" id="UP001293593">
    <property type="component" value="Unassembled WGS sequence"/>
</dbReference>
<dbReference type="InterPro" id="IPR017451">
    <property type="entry name" value="F-box-assoc_interact_dom"/>
</dbReference>
<dbReference type="InterPro" id="IPR011043">
    <property type="entry name" value="Gal_Oxase/kelch_b-propeller"/>
</dbReference>
<comment type="caution">
    <text evidence="2">The sequence shown here is derived from an EMBL/GenBank/DDBJ whole genome shotgun (WGS) entry which is preliminary data.</text>
</comment>
<dbReference type="Pfam" id="PF08268">
    <property type="entry name" value="FBA_3"/>
    <property type="match status" value="1"/>
</dbReference>
<dbReference type="PANTHER" id="PTHR31672">
    <property type="entry name" value="BNACNNG10540D PROTEIN"/>
    <property type="match status" value="1"/>
</dbReference>
<keyword evidence="3" id="KW-1185">Reference proteome</keyword>
<dbReference type="NCBIfam" id="TIGR01640">
    <property type="entry name" value="F_box_assoc_1"/>
    <property type="match status" value="1"/>
</dbReference>
<evidence type="ECO:0000313" key="2">
    <source>
        <dbReference type="EMBL" id="KAK4256311.1"/>
    </source>
</evidence>
<evidence type="ECO:0000259" key="1">
    <source>
        <dbReference type="PROSITE" id="PS50181"/>
    </source>
</evidence>
<sequence length="375" mass="43330">MEQTVMENEVSYLPPGIIRNILLRLSVKSLIRFQRVCKDWKNLFKTPSFIADHLHRSTQKSPLLVVDSIICRSNPWRLCLLNREMQALEFQNTHITNSFTSSRVYSSYGLLCVELIGRYQHSFWLWNPCIRKLIQVPKPLDRGKYSVGFGFSPIVNDYKIVQLCMSDDLVDQVEVYALREGLWRAVELRDLEGVSVSGRSAVTCNGAIFWFGLKEGEEEEDCELVIVSFDIAMEVFTLIPFPNIPLTLESCFDRLTMYQNKLAMLAPTVVGNPESYLIDLWVLEESTDPSKERWSWTKLYTSRPNPYRFSISPIVWRNEIVCSLNSSKPENHEAKVVFCNITTDEFKVFTIPKCGNSSQMFDYVESLVLLDRIEV</sequence>
<protein>
    <recommendedName>
        <fullName evidence="1">F-box domain-containing protein</fullName>
    </recommendedName>
</protein>
<organism evidence="2 3">
    <name type="scientific">Acacia crassicarpa</name>
    <name type="common">northern wattle</name>
    <dbReference type="NCBI Taxonomy" id="499986"/>
    <lineage>
        <taxon>Eukaryota</taxon>
        <taxon>Viridiplantae</taxon>
        <taxon>Streptophyta</taxon>
        <taxon>Embryophyta</taxon>
        <taxon>Tracheophyta</taxon>
        <taxon>Spermatophyta</taxon>
        <taxon>Magnoliopsida</taxon>
        <taxon>eudicotyledons</taxon>
        <taxon>Gunneridae</taxon>
        <taxon>Pentapetalae</taxon>
        <taxon>rosids</taxon>
        <taxon>fabids</taxon>
        <taxon>Fabales</taxon>
        <taxon>Fabaceae</taxon>
        <taxon>Caesalpinioideae</taxon>
        <taxon>mimosoid clade</taxon>
        <taxon>Acacieae</taxon>
        <taxon>Acacia</taxon>
    </lineage>
</organism>
<dbReference type="InterPro" id="IPR036047">
    <property type="entry name" value="F-box-like_dom_sf"/>
</dbReference>
<dbReference type="EMBL" id="JAWXYG010000013">
    <property type="protein sequence ID" value="KAK4256311.1"/>
    <property type="molecule type" value="Genomic_DNA"/>
</dbReference>
<dbReference type="SUPFAM" id="SSF50965">
    <property type="entry name" value="Galactose oxidase, central domain"/>
    <property type="match status" value="1"/>
</dbReference>
<dbReference type="InterPro" id="IPR015915">
    <property type="entry name" value="Kelch-typ_b-propeller"/>
</dbReference>
<evidence type="ECO:0000313" key="3">
    <source>
        <dbReference type="Proteomes" id="UP001293593"/>
    </source>
</evidence>
<proteinExistence type="predicted"/>
<dbReference type="AlphaFoldDB" id="A0AAE1IRR3"/>
<dbReference type="InterPro" id="IPR013187">
    <property type="entry name" value="F-box-assoc_dom_typ3"/>
</dbReference>
<accession>A0AAE1IRR3</accession>
<dbReference type="InterPro" id="IPR050796">
    <property type="entry name" value="SCF_F-box_component"/>
</dbReference>
<dbReference type="Gene3D" id="2.120.10.80">
    <property type="entry name" value="Kelch-type beta propeller"/>
    <property type="match status" value="1"/>
</dbReference>
<dbReference type="SMART" id="SM00256">
    <property type="entry name" value="FBOX"/>
    <property type="match status" value="1"/>
</dbReference>